<sequence>MILPVQFVPEDLIIILLLAYVIDLAFNEPPFAVHPVVWMGNLISGLKKIAPSNYRRVYGIFLALVTITFAASIAYAVLLVFSIEAIPRIIRLVIAAYFLKATFSIRCLFEAAREIKSKLEADKLDEARQGLSMYVSRNTSKLDESHVSSAIIETVSENYVDGILTPLLFYACFGPLGLIAAYIFKATSTLDSMVGYKDERHLQIGWFSARLDDVLNWIPARLSVIYIFLASVVVSASLKTYKKISPAGAVQLALRDGMKTPSPNSGFPMSSVAGALMIRLEKPGTYVLGEEYVYPVREDVRLTAWIVMVASFIAIITSVLIIYGIGLLTLG</sequence>
<keyword evidence="9 11" id="KW-1133">Transmembrane helix</keyword>
<feature type="transmembrane region" description="Helical" evidence="11">
    <location>
        <begin position="218"/>
        <end position="238"/>
    </location>
</feature>
<evidence type="ECO:0000256" key="9">
    <source>
        <dbReference type="ARBA" id="ARBA00022989"/>
    </source>
</evidence>
<comment type="pathway">
    <text evidence="3 11">Cofactor biosynthesis; adenosylcobalamin biosynthesis.</text>
</comment>
<proteinExistence type="inferred from homology"/>
<comment type="subcellular location">
    <subcellularLocation>
        <location evidence="2 11">Cell membrane</location>
        <topology evidence="2 11">Multi-pass membrane protein</topology>
    </subcellularLocation>
</comment>
<dbReference type="NCBIfam" id="TIGR00380">
    <property type="entry name" value="cobal_cbiB"/>
    <property type="match status" value="1"/>
</dbReference>
<dbReference type="AlphaFoldDB" id="A0A4E0PZ52"/>
<dbReference type="GO" id="GO:0005886">
    <property type="term" value="C:plasma membrane"/>
    <property type="evidence" value="ECO:0007669"/>
    <property type="project" value="UniProtKB-SubCell"/>
</dbReference>
<dbReference type="Pfam" id="PF03186">
    <property type="entry name" value="CobD_Cbib"/>
    <property type="match status" value="1"/>
</dbReference>
<dbReference type="HAMAP" id="MF_00024">
    <property type="entry name" value="CobD_CbiB"/>
    <property type="match status" value="1"/>
</dbReference>
<dbReference type="OrthoDB" id="46105at2157"/>
<evidence type="ECO:0000256" key="8">
    <source>
        <dbReference type="ARBA" id="ARBA00022692"/>
    </source>
</evidence>
<evidence type="ECO:0000313" key="13">
    <source>
        <dbReference type="Proteomes" id="UP000297295"/>
    </source>
</evidence>
<protein>
    <recommendedName>
        <fullName evidence="5 11">Probable cobalamin biosynthesis protein CobD</fullName>
    </recommendedName>
</protein>
<feature type="transmembrane region" description="Helical" evidence="11">
    <location>
        <begin position="167"/>
        <end position="184"/>
    </location>
</feature>
<comment type="similarity">
    <text evidence="4 11">Belongs to the CobD/CbiB family.</text>
</comment>
<evidence type="ECO:0000256" key="11">
    <source>
        <dbReference type="HAMAP-Rule" id="MF_00024"/>
    </source>
</evidence>
<comment type="function">
    <text evidence="1 11">Converts cobyric acid to cobinamide by the addition of aminopropanol on the F carboxylic group.</text>
</comment>
<evidence type="ECO:0000256" key="6">
    <source>
        <dbReference type="ARBA" id="ARBA00022475"/>
    </source>
</evidence>
<accession>A0A4E0PZ52</accession>
<evidence type="ECO:0000256" key="3">
    <source>
        <dbReference type="ARBA" id="ARBA00004953"/>
    </source>
</evidence>
<dbReference type="Proteomes" id="UP000297295">
    <property type="component" value="Unassembled WGS sequence"/>
</dbReference>
<feature type="transmembrane region" description="Helical" evidence="11">
    <location>
        <begin position="302"/>
        <end position="325"/>
    </location>
</feature>
<feature type="transmembrane region" description="Helical" evidence="11">
    <location>
        <begin position="12"/>
        <end position="37"/>
    </location>
</feature>
<evidence type="ECO:0000256" key="5">
    <source>
        <dbReference type="ARBA" id="ARBA00016185"/>
    </source>
</evidence>
<keyword evidence="8 11" id="KW-0812">Transmembrane</keyword>
<keyword evidence="6 11" id="KW-1003">Cell membrane</keyword>
<feature type="transmembrane region" description="Helical" evidence="11">
    <location>
        <begin position="89"/>
        <end position="109"/>
    </location>
</feature>
<keyword evidence="10 11" id="KW-0472">Membrane</keyword>
<evidence type="ECO:0000256" key="2">
    <source>
        <dbReference type="ARBA" id="ARBA00004651"/>
    </source>
</evidence>
<name>A0A4E0PZ52_9EURY</name>
<evidence type="ECO:0000256" key="10">
    <source>
        <dbReference type="ARBA" id="ARBA00023136"/>
    </source>
</evidence>
<dbReference type="RefSeq" id="WP_135389626.1">
    <property type="nucleotide sequence ID" value="NZ_PGGK01000006.1"/>
</dbReference>
<dbReference type="UniPathway" id="UPA00148"/>
<gene>
    <name evidence="11" type="primary">cobD</name>
    <name evidence="12" type="ORF">CUN85_07095</name>
</gene>
<dbReference type="NCBIfam" id="NF002281">
    <property type="entry name" value="PRK01209.2-5"/>
    <property type="match status" value="1"/>
</dbReference>
<evidence type="ECO:0000256" key="7">
    <source>
        <dbReference type="ARBA" id="ARBA00022573"/>
    </source>
</evidence>
<dbReference type="GO" id="GO:0009236">
    <property type="term" value="P:cobalamin biosynthetic process"/>
    <property type="evidence" value="ECO:0007669"/>
    <property type="project" value="UniProtKB-UniRule"/>
</dbReference>
<dbReference type="InterPro" id="IPR004485">
    <property type="entry name" value="Cobalamin_biosynth_CobD/CbiB"/>
</dbReference>
<evidence type="ECO:0000256" key="1">
    <source>
        <dbReference type="ARBA" id="ARBA00003384"/>
    </source>
</evidence>
<evidence type="ECO:0000256" key="4">
    <source>
        <dbReference type="ARBA" id="ARBA00006263"/>
    </source>
</evidence>
<evidence type="ECO:0000313" key="12">
    <source>
        <dbReference type="EMBL" id="TGC09130.1"/>
    </source>
</evidence>
<dbReference type="EMBL" id="PGGK01000006">
    <property type="protein sequence ID" value="TGC09130.1"/>
    <property type="molecule type" value="Genomic_DNA"/>
</dbReference>
<comment type="caution">
    <text evidence="12">The sequence shown here is derived from an EMBL/GenBank/DDBJ whole genome shotgun (WGS) entry which is preliminary data.</text>
</comment>
<dbReference type="GO" id="GO:0015420">
    <property type="term" value="F:ABC-type vitamin B12 transporter activity"/>
    <property type="evidence" value="ECO:0007669"/>
    <property type="project" value="UniProtKB-UniRule"/>
</dbReference>
<keyword evidence="13" id="KW-1185">Reference proteome</keyword>
<organism evidence="12 13">
    <name type="scientific">Methanolobus halotolerans</name>
    <dbReference type="NCBI Taxonomy" id="2052935"/>
    <lineage>
        <taxon>Archaea</taxon>
        <taxon>Methanobacteriati</taxon>
        <taxon>Methanobacteriota</taxon>
        <taxon>Stenosarchaea group</taxon>
        <taxon>Methanomicrobia</taxon>
        <taxon>Methanosarcinales</taxon>
        <taxon>Methanosarcinaceae</taxon>
        <taxon>Methanolobus</taxon>
    </lineage>
</organism>
<feature type="transmembrane region" description="Helical" evidence="11">
    <location>
        <begin position="57"/>
        <end position="83"/>
    </location>
</feature>
<dbReference type="PANTHER" id="PTHR34308:SF1">
    <property type="entry name" value="COBALAMIN BIOSYNTHESIS PROTEIN CBIB"/>
    <property type="match status" value="1"/>
</dbReference>
<keyword evidence="7 11" id="KW-0169">Cobalamin biosynthesis</keyword>
<dbReference type="PANTHER" id="PTHR34308">
    <property type="entry name" value="COBALAMIN BIOSYNTHESIS PROTEIN CBIB"/>
    <property type="match status" value="1"/>
</dbReference>
<reference evidence="12 13" key="1">
    <citation type="submission" date="2017-11" db="EMBL/GenBank/DDBJ databases">
        <title>Isolation and Characterization of Methanogenic Archaea from Saline Meromictic Lake at Siberia.</title>
        <authorList>
            <person name="Shen Y."/>
            <person name="Huang H.-H."/>
            <person name="Lai M.-C."/>
            <person name="Chen S.-C."/>
        </authorList>
    </citation>
    <scope>NUCLEOTIDE SEQUENCE [LARGE SCALE GENOMIC DNA]</scope>
    <source>
        <strain evidence="12 13">SY-01</strain>
    </source>
</reference>
<dbReference type="GO" id="GO:0048472">
    <property type="term" value="F:threonine-phosphate decarboxylase activity"/>
    <property type="evidence" value="ECO:0007669"/>
    <property type="project" value="InterPro"/>
</dbReference>